<proteinExistence type="predicted"/>
<dbReference type="WBParaSite" id="GPUH_0002705601-mRNA-1">
    <property type="protein sequence ID" value="GPUH_0002705601-mRNA-1"/>
    <property type="gene ID" value="GPUH_0002705601"/>
</dbReference>
<dbReference type="OrthoDB" id="5835249at2759"/>
<accession>A0A183F1D5</accession>
<sequence length="59" mass="6753">MCIKEASARRRALAAQKRDVAKQLLIGKTQNRDAIKVLARMDREICAFPPQAMKRETVR</sequence>
<evidence type="ECO:0000313" key="2">
    <source>
        <dbReference type="Proteomes" id="UP000271098"/>
    </source>
</evidence>
<evidence type="ECO:0000313" key="1">
    <source>
        <dbReference type="EMBL" id="VDN49833.1"/>
    </source>
</evidence>
<name>A0A183F1D5_9BILA</name>
<evidence type="ECO:0000313" key="3">
    <source>
        <dbReference type="WBParaSite" id="GPUH_0002705601-mRNA-1"/>
    </source>
</evidence>
<gene>
    <name evidence="1" type="ORF">GPUH_LOCUS27025</name>
</gene>
<reference evidence="1 2" key="2">
    <citation type="submission" date="2018-11" db="EMBL/GenBank/DDBJ databases">
        <authorList>
            <consortium name="Pathogen Informatics"/>
        </authorList>
    </citation>
    <scope>NUCLEOTIDE SEQUENCE [LARGE SCALE GENOMIC DNA]</scope>
</reference>
<dbReference type="EMBL" id="UYRT01117348">
    <property type="protein sequence ID" value="VDN49833.1"/>
    <property type="molecule type" value="Genomic_DNA"/>
</dbReference>
<reference evidence="3" key="1">
    <citation type="submission" date="2016-06" db="UniProtKB">
        <authorList>
            <consortium name="WormBaseParasite"/>
        </authorList>
    </citation>
    <scope>IDENTIFICATION</scope>
</reference>
<organism evidence="3">
    <name type="scientific">Gongylonema pulchrum</name>
    <dbReference type="NCBI Taxonomy" id="637853"/>
    <lineage>
        <taxon>Eukaryota</taxon>
        <taxon>Metazoa</taxon>
        <taxon>Ecdysozoa</taxon>
        <taxon>Nematoda</taxon>
        <taxon>Chromadorea</taxon>
        <taxon>Rhabditida</taxon>
        <taxon>Spirurina</taxon>
        <taxon>Spiruromorpha</taxon>
        <taxon>Spiruroidea</taxon>
        <taxon>Gongylonematidae</taxon>
        <taxon>Gongylonema</taxon>
    </lineage>
</organism>
<dbReference type="AlphaFoldDB" id="A0A183F1D5"/>
<dbReference type="Proteomes" id="UP000271098">
    <property type="component" value="Unassembled WGS sequence"/>
</dbReference>
<protein>
    <submittedName>
        <fullName evidence="3">ANTAR domain-containing protein</fullName>
    </submittedName>
</protein>
<keyword evidence="2" id="KW-1185">Reference proteome</keyword>